<sequence>MTGWLVAWPIESNMFISMVSTQTYVMLHVESNKAQFLDRNFSFYILMTYVMYQIY</sequence>
<accession>A0A9Q0YP45</accession>
<keyword evidence="2" id="KW-1185">Reference proteome</keyword>
<reference evidence="1" key="1">
    <citation type="submission" date="2021-10" db="EMBL/GenBank/DDBJ databases">
        <title>Tropical sea cucumber genome reveals ecological adaptation and Cuvierian tubules defense mechanism.</title>
        <authorList>
            <person name="Chen T."/>
        </authorList>
    </citation>
    <scope>NUCLEOTIDE SEQUENCE</scope>
    <source>
        <strain evidence="1">Nanhai2018</strain>
        <tissue evidence="1">Muscle</tissue>
    </source>
</reference>
<proteinExistence type="predicted"/>
<evidence type="ECO:0000313" key="1">
    <source>
        <dbReference type="EMBL" id="KAJ8024930.1"/>
    </source>
</evidence>
<dbReference type="Proteomes" id="UP001152320">
    <property type="component" value="Chromosome 18"/>
</dbReference>
<dbReference type="AlphaFoldDB" id="A0A9Q0YP45"/>
<evidence type="ECO:0000313" key="2">
    <source>
        <dbReference type="Proteomes" id="UP001152320"/>
    </source>
</evidence>
<comment type="caution">
    <text evidence="1">The sequence shown here is derived from an EMBL/GenBank/DDBJ whole genome shotgun (WGS) entry which is preliminary data.</text>
</comment>
<dbReference type="EMBL" id="JAIZAY010000018">
    <property type="protein sequence ID" value="KAJ8024930.1"/>
    <property type="molecule type" value="Genomic_DNA"/>
</dbReference>
<protein>
    <submittedName>
        <fullName evidence="1">Uncharacterized protein</fullName>
    </submittedName>
</protein>
<gene>
    <name evidence="1" type="ORF">HOLleu_34991</name>
</gene>
<name>A0A9Q0YP45_HOLLE</name>
<organism evidence="1 2">
    <name type="scientific">Holothuria leucospilota</name>
    <name type="common">Black long sea cucumber</name>
    <name type="synonym">Mertensiothuria leucospilota</name>
    <dbReference type="NCBI Taxonomy" id="206669"/>
    <lineage>
        <taxon>Eukaryota</taxon>
        <taxon>Metazoa</taxon>
        <taxon>Echinodermata</taxon>
        <taxon>Eleutherozoa</taxon>
        <taxon>Echinozoa</taxon>
        <taxon>Holothuroidea</taxon>
        <taxon>Aspidochirotacea</taxon>
        <taxon>Aspidochirotida</taxon>
        <taxon>Holothuriidae</taxon>
        <taxon>Holothuria</taxon>
    </lineage>
</organism>